<evidence type="ECO:0000313" key="1">
    <source>
        <dbReference type="EMBL" id="QDU35473.1"/>
    </source>
</evidence>
<dbReference type="GO" id="GO:0016301">
    <property type="term" value="F:kinase activity"/>
    <property type="evidence" value="ECO:0007669"/>
    <property type="project" value="UniProtKB-KW"/>
</dbReference>
<dbReference type="Proteomes" id="UP000317369">
    <property type="component" value="Chromosome"/>
</dbReference>
<dbReference type="PANTHER" id="PTHR30605:SF0">
    <property type="entry name" value="ANHYDRO-N-ACETYLMURAMIC ACID KINASE"/>
    <property type="match status" value="1"/>
</dbReference>
<dbReference type="InterPro" id="IPR043129">
    <property type="entry name" value="ATPase_NBD"/>
</dbReference>
<dbReference type="InterPro" id="IPR005338">
    <property type="entry name" value="Anhydro_N_Ac-Mur_kinase"/>
</dbReference>
<name>A0A517YZ21_9BACT</name>
<dbReference type="EMBL" id="CP036425">
    <property type="protein sequence ID" value="QDU35473.1"/>
    <property type="molecule type" value="Genomic_DNA"/>
</dbReference>
<dbReference type="Pfam" id="PF03702">
    <property type="entry name" value="AnmK"/>
    <property type="match status" value="1"/>
</dbReference>
<sequence length="412" mass="44202">MSAGGMYPAGMSDKVRYIVGCMTGTSLDGLDAALVRVVGEGMWMRAEYMGMMSRDLGELADVLAELATGRAHDAIEYMRAARRLGELYAGAVSEVCEQYLPKGEKLDFAVCHGQTIWHAPEDEVGKLSWQLFDPWPVVRLCGVKVCYDLRQGDLIAGGEGAPITPAADWFLFGELGMRKHVINQGGICNFTTIPKGDHAEEVMKGISGGDRGPSNLLIDGVISRLMGKGYDKDGEVARSGQASDWLWEKLQEDAFGLKVEGKTTLGREDFDEAFFEKLMGMWPAEMSDADKVATATEAVAHVVVQSLLDSDASGSYEAGGQGDEKVEVILGGGGAKNCYLVERIKAIAETRGEGRYCVKTSDEVGIPADAREAMGFAVLGAMSEDGIAATLEKVTGADRPELAGAWAYPSNR</sequence>
<dbReference type="SUPFAM" id="SSF53067">
    <property type="entry name" value="Actin-like ATPase domain"/>
    <property type="match status" value="1"/>
</dbReference>
<dbReference type="Gene3D" id="3.30.420.40">
    <property type="match status" value="2"/>
</dbReference>
<dbReference type="OrthoDB" id="9763949at2"/>
<dbReference type="KEGG" id="pcor:KS4_35560"/>
<reference evidence="1 2" key="1">
    <citation type="submission" date="2019-02" db="EMBL/GenBank/DDBJ databases">
        <title>Deep-cultivation of Planctomycetes and their phenomic and genomic characterization uncovers novel biology.</title>
        <authorList>
            <person name="Wiegand S."/>
            <person name="Jogler M."/>
            <person name="Boedeker C."/>
            <person name="Pinto D."/>
            <person name="Vollmers J."/>
            <person name="Rivas-Marin E."/>
            <person name="Kohn T."/>
            <person name="Peeters S.H."/>
            <person name="Heuer A."/>
            <person name="Rast P."/>
            <person name="Oberbeckmann S."/>
            <person name="Bunk B."/>
            <person name="Jeske O."/>
            <person name="Meyerdierks A."/>
            <person name="Storesund J.E."/>
            <person name="Kallscheuer N."/>
            <person name="Luecker S."/>
            <person name="Lage O.M."/>
            <person name="Pohl T."/>
            <person name="Merkel B.J."/>
            <person name="Hornburger P."/>
            <person name="Mueller R.-W."/>
            <person name="Bruemmer F."/>
            <person name="Labrenz M."/>
            <person name="Spormann A.M."/>
            <person name="Op den Camp H."/>
            <person name="Overmann J."/>
            <person name="Amann R."/>
            <person name="Jetten M.S.M."/>
            <person name="Mascher T."/>
            <person name="Medema M.H."/>
            <person name="Devos D.P."/>
            <person name="Kaster A.-K."/>
            <person name="Ovreas L."/>
            <person name="Rohde M."/>
            <person name="Galperin M.Y."/>
            <person name="Jogler C."/>
        </authorList>
    </citation>
    <scope>NUCLEOTIDE SEQUENCE [LARGE SCALE GENOMIC DNA]</scope>
    <source>
        <strain evidence="1 2">KS4</strain>
    </source>
</reference>
<dbReference type="RefSeq" id="WP_145080871.1">
    <property type="nucleotide sequence ID" value="NZ_CP036425.1"/>
</dbReference>
<dbReference type="GO" id="GO:0016773">
    <property type="term" value="F:phosphotransferase activity, alcohol group as acceptor"/>
    <property type="evidence" value="ECO:0007669"/>
    <property type="project" value="InterPro"/>
</dbReference>
<dbReference type="GO" id="GO:0005524">
    <property type="term" value="F:ATP binding"/>
    <property type="evidence" value="ECO:0007669"/>
    <property type="project" value="InterPro"/>
</dbReference>
<keyword evidence="1" id="KW-0808">Transferase</keyword>
<dbReference type="EC" id="2.7.1.170" evidence="1"/>
<protein>
    <submittedName>
        <fullName evidence="1">Anhydro-N-acetylmuramic acid kinase</fullName>
        <ecNumber evidence="1">2.7.1.170</ecNumber>
    </submittedName>
</protein>
<dbReference type="PANTHER" id="PTHR30605">
    <property type="entry name" value="ANHYDRO-N-ACETYLMURAMIC ACID KINASE"/>
    <property type="match status" value="1"/>
</dbReference>
<evidence type="ECO:0000313" key="2">
    <source>
        <dbReference type="Proteomes" id="UP000317369"/>
    </source>
</evidence>
<gene>
    <name evidence="1" type="primary">anmK</name>
    <name evidence="1" type="ORF">KS4_35560</name>
</gene>
<dbReference type="AlphaFoldDB" id="A0A517YZ21"/>
<keyword evidence="1" id="KW-0418">Kinase</keyword>
<accession>A0A517YZ21</accession>
<keyword evidence="2" id="KW-1185">Reference proteome</keyword>
<organism evidence="1 2">
    <name type="scientific">Poriferisphaera corsica</name>
    <dbReference type="NCBI Taxonomy" id="2528020"/>
    <lineage>
        <taxon>Bacteria</taxon>
        <taxon>Pseudomonadati</taxon>
        <taxon>Planctomycetota</taxon>
        <taxon>Phycisphaerae</taxon>
        <taxon>Phycisphaerales</taxon>
        <taxon>Phycisphaeraceae</taxon>
        <taxon>Poriferisphaera</taxon>
    </lineage>
</organism>
<dbReference type="GO" id="GO:0009254">
    <property type="term" value="P:peptidoglycan turnover"/>
    <property type="evidence" value="ECO:0007669"/>
    <property type="project" value="InterPro"/>
</dbReference>
<dbReference type="GO" id="GO:0006040">
    <property type="term" value="P:amino sugar metabolic process"/>
    <property type="evidence" value="ECO:0007669"/>
    <property type="project" value="InterPro"/>
</dbReference>
<proteinExistence type="predicted"/>